<dbReference type="RefSeq" id="WP_188764540.1">
    <property type="nucleotide sequence ID" value="NZ_BMKK01000001.1"/>
</dbReference>
<sequence length="58" mass="6774">MSKKFEVLELADNPKQHSEIAVGGIYWGELDEQEKRIFYTDCVGTDWVFYINDTCKLV</sequence>
<name>A0A916YGT9_9BACT</name>
<protein>
    <submittedName>
        <fullName evidence="1">Uncharacterized protein</fullName>
    </submittedName>
</protein>
<evidence type="ECO:0000313" key="1">
    <source>
        <dbReference type="EMBL" id="GGD44878.1"/>
    </source>
</evidence>
<accession>A0A916YGT9</accession>
<reference evidence="1" key="1">
    <citation type="journal article" date="2014" name="Int. J. Syst. Evol. Microbiol.">
        <title>Complete genome sequence of Corynebacterium casei LMG S-19264T (=DSM 44701T), isolated from a smear-ripened cheese.</title>
        <authorList>
            <consortium name="US DOE Joint Genome Institute (JGI-PGF)"/>
            <person name="Walter F."/>
            <person name="Albersmeier A."/>
            <person name="Kalinowski J."/>
            <person name="Ruckert C."/>
        </authorList>
    </citation>
    <scope>NUCLEOTIDE SEQUENCE</scope>
    <source>
        <strain evidence="1">CGMCC 1.15958</strain>
    </source>
</reference>
<comment type="caution">
    <text evidence="1">The sequence shown here is derived from an EMBL/GenBank/DDBJ whole genome shotgun (WGS) entry which is preliminary data.</text>
</comment>
<keyword evidence="2" id="KW-1185">Reference proteome</keyword>
<gene>
    <name evidence="1" type="ORF">GCM10011514_06110</name>
</gene>
<organism evidence="1 2">
    <name type="scientific">Emticicia aquatilis</name>
    <dbReference type="NCBI Taxonomy" id="1537369"/>
    <lineage>
        <taxon>Bacteria</taxon>
        <taxon>Pseudomonadati</taxon>
        <taxon>Bacteroidota</taxon>
        <taxon>Cytophagia</taxon>
        <taxon>Cytophagales</taxon>
        <taxon>Leadbetterellaceae</taxon>
        <taxon>Emticicia</taxon>
    </lineage>
</organism>
<dbReference type="EMBL" id="BMKK01000001">
    <property type="protein sequence ID" value="GGD44878.1"/>
    <property type="molecule type" value="Genomic_DNA"/>
</dbReference>
<dbReference type="AlphaFoldDB" id="A0A916YGT9"/>
<evidence type="ECO:0000313" key="2">
    <source>
        <dbReference type="Proteomes" id="UP000609064"/>
    </source>
</evidence>
<dbReference type="Proteomes" id="UP000609064">
    <property type="component" value="Unassembled WGS sequence"/>
</dbReference>
<proteinExistence type="predicted"/>
<reference evidence="1" key="2">
    <citation type="submission" date="2020-09" db="EMBL/GenBank/DDBJ databases">
        <authorList>
            <person name="Sun Q."/>
            <person name="Zhou Y."/>
        </authorList>
    </citation>
    <scope>NUCLEOTIDE SEQUENCE</scope>
    <source>
        <strain evidence="1">CGMCC 1.15958</strain>
    </source>
</reference>